<dbReference type="AlphaFoldDB" id="A0A6G7K8P4"/>
<evidence type="ECO:0000313" key="2">
    <source>
        <dbReference type="EMBL" id="QII81625.1"/>
    </source>
</evidence>
<keyword evidence="1" id="KW-0812">Transmembrane</keyword>
<feature type="transmembrane region" description="Helical" evidence="1">
    <location>
        <begin position="27"/>
        <end position="45"/>
    </location>
</feature>
<dbReference type="EMBL" id="CP049740">
    <property type="protein sequence ID" value="QII81625.1"/>
    <property type="molecule type" value="Genomic_DNA"/>
</dbReference>
<evidence type="ECO:0000313" key="3">
    <source>
        <dbReference type="Proteomes" id="UP000501451"/>
    </source>
</evidence>
<dbReference type="Proteomes" id="UP000501451">
    <property type="component" value="Chromosome"/>
</dbReference>
<keyword evidence="1" id="KW-0472">Membrane</keyword>
<keyword evidence="1" id="KW-1133">Transmembrane helix</keyword>
<gene>
    <name evidence="2" type="ORF">G7057_03460</name>
</gene>
<evidence type="ECO:0000256" key="1">
    <source>
        <dbReference type="SAM" id="Phobius"/>
    </source>
</evidence>
<proteinExistence type="predicted"/>
<name>A0A6G7K8P4_9LACT</name>
<organism evidence="2 3">
    <name type="scientific">Jeotgalibaca arthritidis</name>
    <dbReference type="NCBI Taxonomy" id="1868794"/>
    <lineage>
        <taxon>Bacteria</taxon>
        <taxon>Bacillati</taxon>
        <taxon>Bacillota</taxon>
        <taxon>Bacilli</taxon>
        <taxon>Lactobacillales</taxon>
        <taxon>Carnobacteriaceae</taxon>
        <taxon>Jeotgalibaca</taxon>
    </lineage>
</organism>
<sequence>MKKELRVGILLQTIYLIIDRFLNIPDFILGLLLGLGLCLIVIGILPEKAYAKIKQLKKTATK</sequence>
<protein>
    <submittedName>
        <fullName evidence="2">Uncharacterized protein</fullName>
    </submittedName>
</protein>
<dbReference type="RefSeq" id="WP_153833338.1">
    <property type="nucleotide sequence ID" value="NZ_CP049740.1"/>
</dbReference>
<accession>A0A6G7K8P4</accession>
<keyword evidence="3" id="KW-1185">Reference proteome</keyword>
<reference evidence="2 3" key="1">
    <citation type="journal article" date="2017" name="Int. J. Syst. Evol. Microbiol.">
        <title>Jeotgalibaca porci sp. nov. and Jeotgalibaca arthritidis sp. nov., isolated from pigs, and emended description of the genus Jeotgalibaca.</title>
        <authorList>
            <person name="Zamora L."/>
            <person name="Perez-Sancho M."/>
            <person name="Dominguez L."/>
            <person name="Fernandez-Garayzabal J.F."/>
            <person name="Vela A.I."/>
        </authorList>
    </citation>
    <scope>NUCLEOTIDE SEQUENCE [LARGE SCALE GENOMIC DNA]</scope>
    <source>
        <strain evidence="2 3">CECT 9157</strain>
    </source>
</reference>
<dbReference type="KEGG" id="jar:G7057_03460"/>